<dbReference type="PROSITE" id="PS00687">
    <property type="entry name" value="ALDEHYDE_DEHYDR_GLU"/>
    <property type="match status" value="1"/>
</dbReference>
<comment type="similarity">
    <text evidence="1 6">Belongs to the aldehyde dehydrogenase family.</text>
</comment>
<gene>
    <name evidence="8" type="ORF">L207DRAFT_538987</name>
</gene>
<dbReference type="GO" id="GO:0004029">
    <property type="term" value="F:aldehyde dehydrogenase (NAD+) activity"/>
    <property type="evidence" value="ECO:0007669"/>
    <property type="project" value="UniProtKB-EC"/>
</dbReference>
<dbReference type="InterPro" id="IPR016163">
    <property type="entry name" value="Ald_DH_C"/>
</dbReference>
<evidence type="ECO:0000259" key="7">
    <source>
        <dbReference type="Pfam" id="PF00171"/>
    </source>
</evidence>
<dbReference type="FunFam" id="3.40.309.10:FF:000012">
    <property type="entry name" value="Betaine aldehyde dehydrogenase"/>
    <property type="match status" value="1"/>
</dbReference>
<keyword evidence="2 6" id="KW-0560">Oxidoreductase</keyword>
<dbReference type="InterPro" id="IPR016161">
    <property type="entry name" value="Ald_DH/histidinol_DH"/>
</dbReference>
<dbReference type="AlphaFoldDB" id="A0A2J6QSG9"/>
<sequence length="481" mass="50947">MSPYETRLFINGEHVEALSGKTFDLMSPVTNELLAKIPVALEKDVDAAVAAAQAAQPKWAARPAHIRASILRKFSDLMAENRAKITELDAVCMGKPIGLGLGDLERACQLTNYLSGLVETASGQTSLSTPNHLNISLRQPYGVVAAIVPWNFPTVLFCHEVPAACGAGNAIIIKTSEKSPLSGIFLAQLATEAGFPPGIVNVVSGAAETGELLSSHMKIRKINFTGSVRAGRAVMQAAARSNLKDVGLELGGKSPLIVFADAELDLAAAAAANSITFNSGQVCTASSRAYVQKGASAEFRKLVVAKMESLKVGSPLDSTTQMGPQADKTQAATIERFLALGKQEGSILTGGQKKPELGPNYFQPTIFIDVADSARVNVEEIFGPFLVLHEFETEAEVVERANDTEYGLYASVFSSNIDVALRVASALEAGNVGINTTSPYDAYELPFGGYKQSGIGRVKGPNSVLAWLEEKSVYIRTGVVA</sequence>
<keyword evidence="9" id="KW-1185">Reference proteome</keyword>
<dbReference type="STRING" id="1149755.A0A2J6QSG9"/>
<dbReference type="OrthoDB" id="310895at2759"/>
<name>A0A2J6QSG9_HYAVF</name>
<dbReference type="Gene3D" id="3.40.605.10">
    <property type="entry name" value="Aldehyde Dehydrogenase, Chain A, domain 1"/>
    <property type="match status" value="1"/>
</dbReference>
<dbReference type="InterPro" id="IPR016162">
    <property type="entry name" value="Ald_DH_N"/>
</dbReference>
<dbReference type="FunFam" id="3.40.605.10:FF:000007">
    <property type="entry name" value="NAD/NADP-dependent betaine aldehyde dehydrogenase"/>
    <property type="match status" value="1"/>
</dbReference>
<organism evidence="8 9">
    <name type="scientific">Hyaloscypha variabilis (strain UAMH 11265 / GT02V1 / F)</name>
    <name type="common">Meliniomyces variabilis</name>
    <dbReference type="NCBI Taxonomy" id="1149755"/>
    <lineage>
        <taxon>Eukaryota</taxon>
        <taxon>Fungi</taxon>
        <taxon>Dikarya</taxon>
        <taxon>Ascomycota</taxon>
        <taxon>Pezizomycotina</taxon>
        <taxon>Leotiomycetes</taxon>
        <taxon>Helotiales</taxon>
        <taxon>Hyaloscyphaceae</taxon>
        <taxon>Hyaloscypha</taxon>
        <taxon>Hyaloscypha variabilis</taxon>
    </lineage>
</organism>
<evidence type="ECO:0000256" key="1">
    <source>
        <dbReference type="ARBA" id="ARBA00009986"/>
    </source>
</evidence>
<accession>A0A2J6QSG9</accession>
<dbReference type="Gene3D" id="3.40.309.10">
    <property type="entry name" value="Aldehyde Dehydrogenase, Chain A, domain 2"/>
    <property type="match status" value="1"/>
</dbReference>
<evidence type="ECO:0000313" key="9">
    <source>
        <dbReference type="Proteomes" id="UP000235786"/>
    </source>
</evidence>
<feature type="active site" evidence="5">
    <location>
        <position position="249"/>
    </location>
</feature>
<dbReference type="Pfam" id="PF00171">
    <property type="entry name" value="Aldedh"/>
    <property type="match status" value="1"/>
</dbReference>
<evidence type="ECO:0000313" key="8">
    <source>
        <dbReference type="EMBL" id="PMD29199.1"/>
    </source>
</evidence>
<dbReference type="PANTHER" id="PTHR11699">
    <property type="entry name" value="ALDEHYDE DEHYDROGENASE-RELATED"/>
    <property type="match status" value="1"/>
</dbReference>
<evidence type="ECO:0000256" key="2">
    <source>
        <dbReference type="ARBA" id="ARBA00023002"/>
    </source>
</evidence>
<feature type="domain" description="Aldehyde dehydrogenase" evidence="7">
    <location>
        <begin position="19"/>
        <end position="473"/>
    </location>
</feature>
<dbReference type="InterPro" id="IPR015590">
    <property type="entry name" value="Aldehyde_DH_dom"/>
</dbReference>
<comment type="catalytic activity">
    <reaction evidence="4">
        <text>an aldehyde + NAD(+) + H2O = a carboxylate + NADH + 2 H(+)</text>
        <dbReference type="Rhea" id="RHEA:16185"/>
        <dbReference type="ChEBI" id="CHEBI:15377"/>
        <dbReference type="ChEBI" id="CHEBI:15378"/>
        <dbReference type="ChEBI" id="CHEBI:17478"/>
        <dbReference type="ChEBI" id="CHEBI:29067"/>
        <dbReference type="ChEBI" id="CHEBI:57540"/>
        <dbReference type="ChEBI" id="CHEBI:57945"/>
        <dbReference type="EC" id="1.2.1.3"/>
    </reaction>
</comment>
<reference evidence="8 9" key="1">
    <citation type="submission" date="2016-04" db="EMBL/GenBank/DDBJ databases">
        <title>A degradative enzymes factory behind the ericoid mycorrhizal symbiosis.</title>
        <authorList>
            <consortium name="DOE Joint Genome Institute"/>
            <person name="Martino E."/>
            <person name="Morin E."/>
            <person name="Grelet G."/>
            <person name="Kuo A."/>
            <person name="Kohler A."/>
            <person name="Daghino S."/>
            <person name="Barry K."/>
            <person name="Choi C."/>
            <person name="Cichocki N."/>
            <person name="Clum A."/>
            <person name="Copeland A."/>
            <person name="Hainaut M."/>
            <person name="Haridas S."/>
            <person name="Labutti K."/>
            <person name="Lindquist E."/>
            <person name="Lipzen A."/>
            <person name="Khouja H.-R."/>
            <person name="Murat C."/>
            <person name="Ohm R."/>
            <person name="Olson A."/>
            <person name="Spatafora J."/>
            <person name="Veneault-Fourrey C."/>
            <person name="Henrissat B."/>
            <person name="Grigoriev I."/>
            <person name="Martin F."/>
            <person name="Perotto S."/>
        </authorList>
    </citation>
    <scope>NUCLEOTIDE SEQUENCE [LARGE SCALE GENOMIC DNA]</scope>
    <source>
        <strain evidence="8 9">F</strain>
    </source>
</reference>
<evidence type="ECO:0000256" key="5">
    <source>
        <dbReference type="PROSITE-ProRule" id="PRU10007"/>
    </source>
</evidence>
<protein>
    <recommendedName>
        <fullName evidence="3">aldehyde dehydrogenase (NAD(+))</fullName>
        <ecNumber evidence="3">1.2.1.3</ecNumber>
    </recommendedName>
</protein>
<dbReference type="EC" id="1.2.1.3" evidence="3"/>
<proteinExistence type="inferred from homology"/>
<dbReference type="EMBL" id="KZ613976">
    <property type="protein sequence ID" value="PMD29199.1"/>
    <property type="molecule type" value="Genomic_DNA"/>
</dbReference>
<evidence type="ECO:0000256" key="4">
    <source>
        <dbReference type="ARBA" id="ARBA00049194"/>
    </source>
</evidence>
<evidence type="ECO:0000256" key="3">
    <source>
        <dbReference type="ARBA" id="ARBA00024226"/>
    </source>
</evidence>
<evidence type="ECO:0000256" key="6">
    <source>
        <dbReference type="RuleBase" id="RU003345"/>
    </source>
</evidence>
<dbReference type="SUPFAM" id="SSF53720">
    <property type="entry name" value="ALDH-like"/>
    <property type="match status" value="1"/>
</dbReference>
<dbReference type="Proteomes" id="UP000235786">
    <property type="component" value="Unassembled WGS sequence"/>
</dbReference>
<dbReference type="InterPro" id="IPR029510">
    <property type="entry name" value="Ald_DH_CS_GLU"/>
</dbReference>